<comment type="caution">
    <text evidence="1">The sequence shown here is derived from an EMBL/GenBank/DDBJ whole genome shotgun (WGS) entry which is preliminary data.</text>
</comment>
<gene>
    <name evidence="1" type="ORF">OCU04_010341</name>
</gene>
<dbReference type="AlphaFoldDB" id="A0A9X0DF57"/>
<evidence type="ECO:0000313" key="1">
    <source>
        <dbReference type="EMBL" id="KAJ8061276.1"/>
    </source>
</evidence>
<reference evidence="1" key="1">
    <citation type="submission" date="2022-11" db="EMBL/GenBank/DDBJ databases">
        <title>Genome Resource of Sclerotinia nivalis Strain SnTB1, a Plant Pathogen Isolated from American Ginseng.</title>
        <authorList>
            <person name="Fan S."/>
        </authorList>
    </citation>
    <scope>NUCLEOTIDE SEQUENCE</scope>
    <source>
        <strain evidence="1">SnTB1</strain>
    </source>
</reference>
<proteinExistence type="predicted"/>
<name>A0A9X0DF57_9HELO</name>
<accession>A0A9X0DF57</accession>
<sequence>MFEQRSPPVSTQMAQQLQLRTLDDPNLQYFMPFEEFTRYREKVSVHGEGTLLQVFENLLKQPGKNLRIGMNGIWLWQRQSRVVLPQHLRDWMWDIGNGLLSFMEKK</sequence>
<evidence type="ECO:0000313" key="2">
    <source>
        <dbReference type="Proteomes" id="UP001152300"/>
    </source>
</evidence>
<dbReference type="Proteomes" id="UP001152300">
    <property type="component" value="Unassembled WGS sequence"/>
</dbReference>
<dbReference type="EMBL" id="JAPEIS010000012">
    <property type="protein sequence ID" value="KAJ8061276.1"/>
    <property type="molecule type" value="Genomic_DNA"/>
</dbReference>
<keyword evidence="2" id="KW-1185">Reference proteome</keyword>
<organism evidence="1 2">
    <name type="scientific">Sclerotinia nivalis</name>
    <dbReference type="NCBI Taxonomy" id="352851"/>
    <lineage>
        <taxon>Eukaryota</taxon>
        <taxon>Fungi</taxon>
        <taxon>Dikarya</taxon>
        <taxon>Ascomycota</taxon>
        <taxon>Pezizomycotina</taxon>
        <taxon>Leotiomycetes</taxon>
        <taxon>Helotiales</taxon>
        <taxon>Sclerotiniaceae</taxon>
        <taxon>Sclerotinia</taxon>
    </lineage>
</organism>
<protein>
    <submittedName>
        <fullName evidence="1">Uncharacterized protein</fullName>
    </submittedName>
</protein>